<feature type="compositionally biased region" description="Basic residues" evidence="7">
    <location>
        <begin position="673"/>
        <end position="690"/>
    </location>
</feature>
<evidence type="ECO:0000259" key="9">
    <source>
        <dbReference type="PROSITE" id="PS51842"/>
    </source>
</evidence>
<dbReference type="Pfam" id="PF00038">
    <property type="entry name" value="Filament"/>
    <property type="match status" value="1"/>
</dbReference>
<accession>A0A0M8ZSD0</accession>
<evidence type="ECO:0000256" key="6">
    <source>
        <dbReference type="SAM" id="Coils"/>
    </source>
</evidence>
<keyword evidence="1 5" id="KW-0403">Intermediate filament</keyword>
<feature type="coiled-coil region" evidence="6">
    <location>
        <begin position="53"/>
        <end position="207"/>
    </location>
</feature>
<dbReference type="InterPro" id="IPR039008">
    <property type="entry name" value="IF_rod_dom"/>
</dbReference>
<feature type="compositionally biased region" description="Low complexity" evidence="7">
    <location>
        <begin position="1"/>
        <end position="17"/>
    </location>
</feature>
<name>A0A0M8ZSD0_9HYME</name>
<dbReference type="GO" id="GO:0090435">
    <property type="term" value="P:protein localization to nuclear envelope"/>
    <property type="evidence" value="ECO:0007669"/>
    <property type="project" value="TreeGrafter"/>
</dbReference>
<gene>
    <name evidence="10" type="ORF">WN51_04492</name>
</gene>
<dbReference type="STRING" id="166423.A0A0M8ZSD0"/>
<evidence type="ECO:0000313" key="10">
    <source>
        <dbReference type="EMBL" id="KOX69977.1"/>
    </source>
</evidence>
<dbReference type="Gene3D" id="2.60.40.1260">
    <property type="entry name" value="Lamin Tail domain"/>
    <property type="match status" value="1"/>
</dbReference>
<dbReference type="GO" id="GO:0031507">
    <property type="term" value="P:heterochromatin formation"/>
    <property type="evidence" value="ECO:0007669"/>
    <property type="project" value="UniProtKB-ARBA"/>
</dbReference>
<evidence type="ECO:0000256" key="2">
    <source>
        <dbReference type="ARBA" id="ARBA00023054"/>
    </source>
</evidence>
<dbReference type="InterPro" id="IPR018039">
    <property type="entry name" value="IF_conserved"/>
</dbReference>
<dbReference type="InterPro" id="IPR001322">
    <property type="entry name" value="Lamin_tail_dom"/>
</dbReference>
<dbReference type="EMBL" id="KQ435878">
    <property type="protein sequence ID" value="KOX69977.1"/>
    <property type="molecule type" value="Genomic_DNA"/>
</dbReference>
<dbReference type="PROSITE" id="PS51841">
    <property type="entry name" value="LTD"/>
    <property type="match status" value="1"/>
</dbReference>
<feature type="compositionally biased region" description="Basic residues" evidence="7">
    <location>
        <begin position="427"/>
        <end position="436"/>
    </location>
</feature>
<proteinExistence type="inferred from homology"/>
<evidence type="ECO:0000256" key="3">
    <source>
        <dbReference type="ARBA" id="ARBA00023242"/>
    </source>
</evidence>
<dbReference type="OrthoDB" id="102442at2759"/>
<dbReference type="GO" id="GO:0030833">
    <property type="term" value="P:regulation of actin filament polymerization"/>
    <property type="evidence" value="ECO:0007669"/>
    <property type="project" value="UniProtKB-ARBA"/>
</dbReference>
<feature type="compositionally biased region" description="Low complexity" evidence="7">
    <location>
        <begin position="412"/>
        <end position="426"/>
    </location>
</feature>
<keyword evidence="11" id="KW-1185">Reference proteome</keyword>
<dbReference type="Gene3D" id="1.20.5.500">
    <property type="entry name" value="Single helix bin"/>
    <property type="match status" value="1"/>
</dbReference>
<dbReference type="PANTHER" id="PTHR45721">
    <property type="entry name" value="LAMIN DM0-RELATED"/>
    <property type="match status" value="1"/>
</dbReference>
<dbReference type="Gene3D" id="1.20.5.170">
    <property type="match status" value="1"/>
</dbReference>
<dbReference type="Gene3D" id="1.20.5.1160">
    <property type="entry name" value="Vasodilator-stimulated phosphoprotein"/>
    <property type="match status" value="1"/>
</dbReference>
<keyword evidence="3" id="KW-0539">Nucleus</keyword>
<dbReference type="SMART" id="SM01391">
    <property type="entry name" value="Filament"/>
    <property type="match status" value="1"/>
</dbReference>
<feature type="region of interest" description="Disordered" evidence="7">
    <location>
        <begin position="1"/>
        <end position="43"/>
    </location>
</feature>
<dbReference type="PROSITE" id="PS00226">
    <property type="entry name" value="IF_ROD_1"/>
    <property type="match status" value="1"/>
</dbReference>
<dbReference type="PROSITE" id="PS51842">
    <property type="entry name" value="IF_ROD_2"/>
    <property type="match status" value="1"/>
</dbReference>
<dbReference type="GO" id="GO:0007097">
    <property type="term" value="P:nuclear migration"/>
    <property type="evidence" value="ECO:0007669"/>
    <property type="project" value="TreeGrafter"/>
</dbReference>
<dbReference type="PANTHER" id="PTHR45721:SF11">
    <property type="entry name" value="LAMIN DM0-RELATED"/>
    <property type="match status" value="1"/>
</dbReference>
<comment type="subcellular location">
    <subcellularLocation>
        <location evidence="4">Nucleus lamina</location>
    </subcellularLocation>
</comment>
<feature type="coiled-coil region" evidence="6">
    <location>
        <begin position="256"/>
        <end position="376"/>
    </location>
</feature>
<organism evidence="10 11">
    <name type="scientific">Melipona quadrifasciata</name>
    <dbReference type="NCBI Taxonomy" id="166423"/>
    <lineage>
        <taxon>Eukaryota</taxon>
        <taxon>Metazoa</taxon>
        <taxon>Ecdysozoa</taxon>
        <taxon>Arthropoda</taxon>
        <taxon>Hexapoda</taxon>
        <taxon>Insecta</taxon>
        <taxon>Pterygota</taxon>
        <taxon>Neoptera</taxon>
        <taxon>Endopterygota</taxon>
        <taxon>Hymenoptera</taxon>
        <taxon>Apocrita</taxon>
        <taxon>Aculeata</taxon>
        <taxon>Apoidea</taxon>
        <taxon>Anthophila</taxon>
        <taxon>Apidae</taxon>
        <taxon>Melipona</taxon>
    </lineage>
</organism>
<dbReference type="SUPFAM" id="SSF74853">
    <property type="entry name" value="Lamin A/C globular tail domain"/>
    <property type="match status" value="1"/>
</dbReference>
<evidence type="ECO:0000256" key="7">
    <source>
        <dbReference type="SAM" id="MobiDB-lite"/>
    </source>
</evidence>
<dbReference type="GO" id="GO:0005200">
    <property type="term" value="F:structural constituent of cytoskeleton"/>
    <property type="evidence" value="ECO:0007669"/>
    <property type="project" value="UniProtKB-ARBA"/>
</dbReference>
<dbReference type="FunFam" id="1.20.5.170:FF:000058">
    <property type="entry name" value="Intermediate filament protein B"/>
    <property type="match status" value="1"/>
</dbReference>
<feature type="region of interest" description="Disordered" evidence="7">
    <location>
        <begin position="410"/>
        <end position="458"/>
    </location>
</feature>
<dbReference type="AlphaFoldDB" id="A0A0M8ZSD0"/>
<dbReference type="GO" id="GO:0051664">
    <property type="term" value="P:nuclear pore localization"/>
    <property type="evidence" value="ECO:0007669"/>
    <property type="project" value="TreeGrafter"/>
</dbReference>
<dbReference type="GO" id="GO:0006998">
    <property type="term" value="P:nuclear envelope organization"/>
    <property type="evidence" value="ECO:0007669"/>
    <property type="project" value="TreeGrafter"/>
</dbReference>
<feature type="compositionally biased region" description="Basic and acidic residues" evidence="7">
    <location>
        <begin position="662"/>
        <end position="672"/>
    </location>
</feature>
<dbReference type="InterPro" id="IPR036415">
    <property type="entry name" value="Lamin_tail_dom_sf"/>
</dbReference>
<evidence type="ECO:0000256" key="4">
    <source>
        <dbReference type="ARBA" id="ARBA00024186"/>
    </source>
</evidence>
<feature type="region of interest" description="Disordered" evidence="7">
    <location>
        <begin position="656"/>
        <end position="697"/>
    </location>
</feature>
<dbReference type="SUPFAM" id="SSF64593">
    <property type="entry name" value="Intermediate filament protein, coiled coil region"/>
    <property type="match status" value="2"/>
</dbReference>
<comment type="similarity">
    <text evidence="5">Belongs to the intermediate filament family.</text>
</comment>
<dbReference type="Proteomes" id="UP000053105">
    <property type="component" value="Unassembled WGS sequence"/>
</dbReference>
<reference evidence="10 11" key="1">
    <citation type="submission" date="2015-07" db="EMBL/GenBank/DDBJ databases">
        <title>The genome of Melipona quadrifasciata.</title>
        <authorList>
            <person name="Pan H."/>
            <person name="Kapheim K."/>
        </authorList>
    </citation>
    <scope>NUCLEOTIDE SEQUENCE [LARGE SCALE GENOMIC DNA]</scope>
    <source>
        <strain evidence="10">0111107301</strain>
        <tissue evidence="10">Whole body</tissue>
    </source>
</reference>
<feature type="domain" description="IF rod" evidence="9">
    <location>
        <begin position="49"/>
        <end position="405"/>
    </location>
</feature>
<dbReference type="Pfam" id="PF00932">
    <property type="entry name" value="LTD"/>
    <property type="match status" value="1"/>
</dbReference>
<protein>
    <submittedName>
        <fullName evidence="10">Lamin-C</fullName>
    </submittedName>
</protein>
<dbReference type="GO" id="GO:0007112">
    <property type="term" value="P:male meiosis cytokinesis"/>
    <property type="evidence" value="ECO:0007669"/>
    <property type="project" value="UniProtKB-ARBA"/>
</dbReference>
<sequence length="697" mass="79665">MSTKAAKKTASTAASSSGSVQSPQFSTSTPIGQRPGSPLSPTRYSRLQEKQDLQNLNDRLACYIDKVRHLEAENSRLTREVQTTQETITREVSNIKSMYEHELSDARKLLDDTARERAKLEIDTKRLWDNNEELKSKFDKKLVDLQVAERNLLLYETRYNDLQSQFNQSQAERKKLAEREKDLEQEVEKLKALLEDARKHLGEETLQRIVLENNIQSLKEDISFKDQMYQQELTETRTKRQIEISEIDGRLAEEYEAKLQHSLQDLRDQYEAQMRANREEIELLYETKIKNLTAHAQRNSGAASLAVEELRQTRTRIDTLNQKINELEASNNALNARIRDLENLRENEKARHAESLASLEAELGRIRDEMAQQLQEYQDLMDIKVALDLEIAAYRKLLESEEARLNIMPVQPSSTTSTGRTTPSRHTPLRGGKRKRTLLEESEERSSTDYSVSGTSRGDIEITEADPQGRFVKLTNKGNKEMGLSGWQIIRKAGSLETVFKFHRTAKLEGGATVMVWSADIGATHEPPSNIVMKGQKWFTADTMTTMLLNNEGEEMATSECKRQQLSTSLSRHRENLGFRPSEELHHQQKEKSKCYFTATVAPGELKIDVLRLFAFAARDDLITRLNVEDCKDPLYRCSLHPPSVEFAEFSSCARKGKKDRKRSDCKDERKDSRRKVGRCQRGHGAKAMHRGCSGGG</sequence>
<evidence type="ECO:0000256" key="1">
    <source>
        <dbReference type="ARBA" id="ARBA00022754"/>
    </source>
</evidence>
<keyword evidence="2 6" id="KW-0175">Coiled coil</keyword>
<feature type="compositionally biased region" description="Polar residues" evidence="7">
    <location>
        <begin position="18"/>
        <end position="31"/>
    </location>
</feature>
<evidence type="ECO:0000313" key="11">
    <source>
        <dbReference type="Proteomes" id="UP000053105"/>
    </source>
</evidence>
<evidence type="ECO:0000259" key="8">
    <source>
        <dbReference type="PROSITE" id="PS51841"/>
    </source>
</evidence>
<dbReference type="GO" id="GO:0005638">
    <property type="term" value="C:lamin filament"/>
    <property type="evidence" value="ECO:0007669"/>
    <property type="project" value="UniProtKB-ARBA"/>
</dbReference>
<evidence type="ECO:0000256" key="5">
    <source>
        <dbReference type="RuleBase" id="RU000685"/>
    </source>
</evidence>
<feature type="domain" description="LTD" evidence="8">
    <location>
        <begin position="446"/>
        <end position="567"/>
    </location>
</feature>